<evidence type="ECO:0000313" key="2">
    <source>
        <dbReference type="Proteomes" id="UP001179647"/>
    </source>
</evidence>
<proteinExistence type="predicted"/>
<reference evidence="1" key="1">
    <citation type="submission" date="2022-10" db="EMBL/GenBank/DDBJ databases">
        <title>Vagococcus sp. isolated from poultry meat.</title>
        <authorList>
            <person name="Johansson P."/>
            <person name="Bjorkroth J."/>
        </authorList>
    </citation>
    <scope>NUCLEOTIDE SEQUENCE</scope>
    <source>
        <strain evidence="1">STAA11</strain>
    </source>
</reference>
<dbReference type="EMBL" id="CP110232">
    <property type="protein sequence ID" value="WEG72495.1"/>
    <property type="molecule type" value="Genomic_DNA"/>
</dbReference>
<dbReference type="RefSeq" id="WP_275468298.1">
    <property type="nucleotide sequence ID" value="NZ_CP110232.1"/>
</dbReference>
<sequence>MNKNTGPIISEEIQLIEVMIKTYYHKTENSAPISEKRMLSYAKKRLEYCRFGESKTTCQRCPIHCYQENYREQMKKIMRFSGPKMILKHPILTVKHGLRGMIHHR</sequence>
<dbReference type="NCBIfam" id="NF007714">
    <property type="entry name" value="PRK10410.1-2"/>
    <property type="match status" value="1"/>
</dbReference>
<evidence type="ECO:0000313" key="1">
    <source>
        <dbReference type="EMBL" id="WEG72495.1"/>
    </source>
</evidence>
<keyword evidence="2" id="KW-1185">Reference proteome</keyword>
<dbReference type="InterPro" id="IPR020483">
    <property type="entry name" value="Uncharacterised_YgbA"/>
</dbReference>
<organism evidence="1 2">
    <name type="scientific">Vagococcus intermedius</name>
    <dbReference type="NCBI Taxonomy" id="2991418"/>
    <lineage>
        <taxon>Bacteria</taxon>
        <taxon>Bacillati</taxon>
        <taxon>Bacillota</taxon>
        <taxon>Bacilli</taxon>
        <taxon>Lactobacillales</taxon>
        <taxon>Enterococcaceae</taxon>
        <taxon>Vagococcus</taxon>
    </lineage>
</organism>
<gene>
    <name evidence="1" type="ORF">OL234_05770</name>
</gene>
<dbReference type="KEGG" id="vie:OL234_05770"/>
<accession>A0AAF0I660</accession>
<protein>
    <submittedName>
        <fullName evidence="1">Nitrous oxide-stimulated promoter family protein</fullName>
    </submittedName>
</protein>
<dbReference type="Pfam" id="PF11756">
    <property type="entry name" value="YgbA_NO"/>
    <property type="match status" value="1"/>
</dbReference>
<dbReference type="Proteomes" id="UP001179647">
    <property type="component" value="Chromosome"/>
</dbReference>
<name>A0AAF0I660_9ENTE</name>
<dbReference type="AlphaFoldDB" id="A0AAF0I660"/>